<comment type="caution">
    <text evidence="3">The sequence shown here is derived from an EMBL/GenBank/DDBJ whole genome shotgun (WGS) entry which is preliminary data.</text>
</comment>
<proteinExistence type="inferred from homology"/>
<sequence length="387" mass="42744">MKQYRLIAPVGGIGFRELFADCLGQIQEQIDGSFRVIRIVVFVDVTEDSLLAQYRQVAGMMLEDAFREACPAWSLLAQPPRSRHGLMCEVMGVADEAVGLLYQRFNLTPYVIVQTGHTRELWVSGLGGHASAMDIEASCVAAFDEMVSILSQCQMTLNNVVRQWNYVPHILVCEGDAVLCERQNYQVLNEVRRHYYGLYRTIDRFPAATGIGTSAGGVTMDVCAVESDEVRVVPVDNPVQLPPYRYSQQLLVGKPPVGASVKQPPQFERAVMVHDGRGGVVYVSGTASIVGEQTVGVGDVVVQTQQTLQNIGQLASVRNIGDHDSSLSGFQIAPHYLRGYVKHVSDFEVVMRLCRQSYPGVPVSLVQADVCRDDLLVEIEGEFMFVR</sequence>
<dbReference type="OrthoDB" id="1114505at2"/>
<dbReference type="InterPro" id="IPR006175">
    <property type="entry name" value="YjgF/YER057c/UK114"/>
</dbReference>
<name>A0A2W7N9T6_9BACT</name>
<dbReference type="Pfam" id="PF21168">
    <property type="entry name" value="FkbO_Hyg5-like_N"/>
    <property type="match status" value="1"/>
</dbReference>
<gene>
    <name evidence="3" type="ORF">LX69_01642</name>
</gene>
<dbReference type="InterPro" id="IPR035959">
    <property type="entry name" value="RutC-like_sf"/>
</dbReference>
<dbReference type="InterPro" id="IPR049368">
    <property type="entry name" value="FkbO_Hyg5-like_N"/>
</dbReference>
<dbReference type="SUPFAM" id="SSF55298">
    <property type="entry name" value="YjgF-like"/>
    <property type="match status" value="1"/>
</dbReference>
<accession>A0A2W7N9T6</accession>
<evidence type="ECO:0000313" key="4">
    <source>
        <dbReference type="Proteomes" id="UP000249239"/>
    </source>
</evidence>
<dbReference type="GO" id="GO:0005829">
    <property type="term" value="C:cytosol"/>
    <property type="evidence" value="ECO:0007669"/>
    <property type="project" value="TreeGrafter"/>
</dbReference>
<dbReference type="Gene3D" id="3.30.1330.40">
    <property type="entry name" value="RutC-like"/>
    <property type="match status" value="2"/>
</dbReference>
<dbReference type="RefSeq" id="WP_111445324.1">
    <property type="nucleotide sequence ID" value="NZ_QKZK01000011.1"/>
</dbReference>
<dbReference type="Proteomes" id="UP000249239">
    <property type="component" value="Unassembled WGS sequence"/>
</dbReference>
<evidence type="ECO:0000259" key="2">
    <source>
        <dbReference type="Pfam" id="PF21168"/>
    </source>
</evidence>
<organism evidence="3 4">
    <name type="scientific">Breznakibacter xylanolyticus</name>
    <dbReference type="NCBI Taxonomy" id="990"/>
    <lineage>
        <taxon>Bacteria</taxon>
        <taxon>Pseudomonadati</taxon>
        <taxon>Bacteroidota</taxon>
        <taxon>Bacteroidia</taxon>
        <taxon>Marinilabiliales</taxon>
        <taxon>Marinilabiliaceae</taxon>
        <taxon>Breznakibacter</taxon>
    </lineage>
</organism>
<comment type="similarity">
    <text evidence="1">Belongs to the RutC family.</text>
</comment>
<dbReference type="PANTHER" id="PTHR11803">
    <property type="entry name" value="2-IMINOBUTANOATE/2-IMINOPROPANOATE DEAMINASE RIDA"/>
    <property type="match status" value="1"/>
</dbReference>
<evidence type="ECO:0000256" key="1">
    <source>
        <dbReference type="ARBA" id="ARBA00010552"/>
    </source>
</evidence>
<dbReference type="PANTHER" id="PTHR11803:SF58">
    <property type="entry name" value="PROTEIN HMF1-RELATED"/>
    <property type="match status" value="1"/>
</dbReference>
<keyword evidence="4" id="KW-1185">Reference proteome</keyword>
<protein>
    <submittedName>
        <fullName evidence="3">Enamine deaminase RidA (YjgF/YER057c/UK114 family)</fullName>
    </submittedName>
</protein>
<feature type="domain" description="Chorismatase FkbO/Hyg5-like N-terminal" evidence="2">
    <location>
        <begin position="132"/>
        <end position="220"/>
    </location>
</feature>
<dbReference type="EMBL" id="QKZK01000011">
    <property type="protein sequence ID" value="PZX16828.1"/>
    <property type="molecule type" value="Genomic_DNA"/>
</dbReference>
<reference evidence="3 4" key="1">
    <citation type="submission" date="2018-06" db="EMBL/GenBank/DDBJ databases">
        <title>Genomic Encyclopedia of Archaeal and Bacterial Type Strains, Phase II (KMG-II): from individual species to whole genera.</title>
        <authorList>
            <person name="Goeker M."/>
        </authorList>
    </citation>
    <scope>NUCLEOTIDE SEQUENCE [LARGE SCALE GENOMIC DNA]</scope>
    <source>
        <strain evidence="3 4">DSM 6779</strain>
    </source>
</reference>
<evidence type="ECO:0000313" key="3">
    <source>
        <dbReference type="EMBL" id="PZX16828.1"/>
    </source>
</evidence>
<dbReference type="GO" id="GO:0019239">
    <property type="term" value="F:deaminase activity"/>
    <property type="evidence" value="ECO:0007669"/>
    <property type="project" value="TreeGrafter"/>
</dbReference>
<dbReference type="AlphaFoldDB" id="A0A2W7N9T6"/>